<keyword evidence="2" id="KW-0539">Nucleus</keyword>
<dbReference type="GeneID" id="115890390"/>
<dbReference type="RefSeq" id="XP_030766475.1">
    <property type="nucleotide sequence ID" value="XM_030910615.1"/>
</dbReference>
<dbReference type="CTD" id="41552"/>
<dbReference type="InParanoid" id="A0A6J2YUF9"/>
<dbReference type="OrthoDB" id="25157at2759"/>
<accession>A0A6J2YUF9</accession>
<name>A0A6J2YUF9_SITOR</name>
<dbReference type="InterPro" id="IPR039740">
    <property type="entry name" value="CNOT10"/>
</dbReference>
<comment type="similarity">
    <text evidence="1 2">Belongs to the CNOT10 family.</text>
</comment>
<comment type="subcellular location">
    <subcellularLocation>
        <location evidence="2">Cytoplasm</location>
    </subcellularLocation>
    <subcellularLocation>
        <location evidence="2">Nucleus</location>
    </subcellularLocation>
</comment>
<dbReference type="InterPro" id="IPR011990">
    <property type="entry name" value="TPR-like_helical_dom_sf"/>
</dbReference>
<evidence type="ECO:0000313" key="3">
    <source>
        <dbReference type="Proteomes" id="UP000504635"/>
    </source>
</evidence>
<dbReference type="GO" id="GO:0005737">
    <property type="term" value="C:cytoplasm"/>
    <property type="evidence" value="ECO:0007669"/>
    <property type="project" value="UniProtKB-SubCell"/>
</dbReference>
<dbReference type="GO" id="GO:0030014">
    <property type="term" value="C:CCR4-NOT complex"/>
    <property type="evidence" value="ECO:0007669"/>
    <property type="project" value="UniProtKB-UniRule"/>
</dbReference>
<organism evidence="3 4">
    <name type="scientific">Sitophilus oryzae</name>
    <name type="common">Rice weevil</name>
    <name type="synonym">Curculio oryzae</name>
    <dbReference type="NCBI Taxonomy" id="7048"/>
    <lineage>
        <taxon>Eukaryota</taxon>
        <taxon>Metazoa</taxon>
        <taxon>Ecdysozoa</taxon>
        <taxon>Arthropoda</taxon>
        <taxon>Hexapoda</taxon>
        <taxon>Insecta</taxon>
        <taxon>Pterygota</taxon>
        <taxon>Neoptera</taxon>
        <taxon>Endopterygota</taxon>
        <taxon>Coleoptera</taxon>
        <taxon>Polyphaga</taxon>
        <taxon>Cucujiformia</taxon>
        <taxon>Curculionidae</taxon>
        <taxon>Dryophthorinae</taxon>
        <taxon>Sitophilus</taxon>
    </lineage>
</organism>
<reference evidence="4" key="1">
    <citation type="submission" date="2025-08" db="UniProtKB">
        <authorList>
            <consortium name="RefSeq"/>
        </authorList>
    </citation>
    <scope>IDENTIFICATION</scope>
    <source>
        <tissue evidence="4">Gonads</tissue>
    </source>
</reference>
<gene>
    <name evidence="4" type="primary">LOC115890390</name>
</gene>
<dbReference type="Gene3D" id="1.25.40.10">
    <property type="entry name" value="Tetratricopeptide repeat domain"/>
    <property type="match status" value="1"/>
</dbReference>
<dbReference type="GO" id="GO:0017148">
    <property type="term" value="P:negative regulation of translation"/>
    <property type="evidence" value="ECO:0007669"/>
    <property type="project" value="TreeGrafter"/>
</dbReference>
<keyword evidence="2" id="KW-0805">Transcription regulation</keyword>
<proteinExistence type="inferred from homology"/>
<dbReference type="GO" id="GO:0031047">
    <property type="term" value="P:regulatory ncRNA-mediated gene silencing"/>
    <property type="evidence" value="ECO:0007669"/>
    <property type="project" value="UniProtKB-UniRule"/>
</dbReference>
<dbReference type="SUPFAM" id="SSF48452">
    <property type="entry name" value="TPR-like"/>
    <property type="match status" value="1"/>
</dbReference>
<evidence type="ECO:0000256" key="2">
    <source>
        <dbReference type="RuleBase" id="RU367083"/>
    </source>
</evidence>
<dbReference type="GO" id="GO:0006402">
    <property type="term" value="P:mRNA catabolic process"/>
    <property type="evidence" value="ECO:0007669"/>
    <property type="project" value="TreeGrafter"/>
</dbReference>
<dbReference type="GO" id="GO:0005634">
    <property type="term" value="C:nucleus"/>
    <property type="evidence" value="ECO:0007669"/>
    <property type="project" value="UniProtKB-SubCell"/>
</dbReference>
<dbReference type="FunCoup" id="A0A6J2YUF9">
    <property type="interactions" value="814"/>
</dbReference>
<dbReference type="KEGG" id="soy:115890390"/>
<keyword evidence="3" id="KW-1185">Reference proteome</keyword>
<dbReference type="AlphaFoldDB" id="A0A6J2YUF9"/>
<dbReference type="PANTHER" id="PTHR12979:SF5">
    <property type="entry name" value="CCR4-NOT TRANSCRIPTION COMPLEX SUBUNIT 10"/>
    <property type="match status" value="1"/>
</dbReference>
<evidence type="ECO:0000313" key="4">
    <source>
        <dbReference type="RefSeq" id="XP_030766475.1"/>
    </source>
</evidence>
<keyword evidence="2" id="KW-0943">RNA-mediated gene silencing</keyword>
<dbReference type="PANTHER" id="PTHR12979">
    <property type="entry name" value="CCR4-NOT TRANSCRIPTION COMPLEX SUBUNIT 10"/>
    <property type="match status" value="1"/>
</dbReference>
<keyword evidence="2" id="KW-0804">Transcription</keyword>
<comment type="function">
    <text evidence="2">Component of the CCR4-NOT complex which is one of the major cellular mRNA deadenylases and is linked to various cellular processes including bulk mRNA degradation, miRNA-mediated repression, translational repression during translational initiation and general transcription regulation.</text>
</comment>
<sequence>MTEKDQDKGPDIISDQEKDLALNALTELKKKNYLSCLQNINKLETNRPNDFKVLHNKVVVEYFKSDLRKTEQFQKNLTSVCNQFKIKVDKLEEIDYCIAQFNQAVILYHQKQYTASQRIMDRVYKFIEPMEDNLAKQVSLLAIELQLCLKQPDKALTLISYLENNLIYGGSLPLKGLDKNGKDKKLPLPSPKPISEEIQKKLLKYKIRCYLLNHSISIAAKELKILLKDKSNIDALFMASNLEYLKGNISESLNILSKIPEDCLNYNDHGELSKIMYYNNMGILHHTLGKPNLACYHFQKALKEDIIFTQSLQKKGRWRDIYNSINFLKSFYCFSSISLDDKHLYSIGGSKYHELMYNLGVSLLYAGRAAQAFECLIVCVRRYHRNSRLWLRIAECCIKVHKESNEVDFDLKKKQRELIVEVVGSKNDQKVVLVDSMSKDKKYSVDSQSYAVPVPSLEFASLCLRNAKLLLPADAADIPPVPLFLVPGVTPAAPPPSPSLAPSSPSCAKEIQMLKNSILVASSYVGLCLGDYIIALRHANELLEQEQISNVHKLLGHLYSAECLVLLDKIPEALEHLNPENIKDITFEFSGLENSDSNEVKTNPPPKWFPTNVASVQAVMQYNIAVCKTIRGQFDQASGILKQIWQLRTPDCQVPAHIIMLVIYIELQLGHAETARSLLRQYAFPHRISG</sequence>
<protein>
    <recommendedName>
        <fullName evidence="2">CCR4-NOT transcription complex subunit 10</fullName>
    </recommendedName>
</protein>
<evidence type="ECO:0000256" key="1">
    <source>
        <dbReference type="ARBA" id="ARBA00010080"/>
    </source>
</evidence>
<keyword evidence="2" id="KW-0963">Cytoplasm</keyword>
<dbReference type="Proteomes" id="UP000504635">
    <property type="component" value="Unplaced"/>
</dbReference>
<keyword evidence="2" id="KW-0810">Translation regulation</keyword>